<evidence type="ECO:0000313" key="1">
    <source>
        <dbReference type="EMBL" id="KAJ0222200.1"/>
    </source>
</evidence>
<sequence>MDSSYIGSIWSTTSAWQNVHGNFRNRNNLMVLSHCVVEASFLVAWTDKNPRRKLRGCTNFKCDVQDAFSSGWYCDISKFTVILKILFMLILKSEYPF</sequence>
<proteinExistence type="predicted"/>
<keyword evidence="2" id="KW-1185">Reference proteome</keyword>
<dbReference type="AlphaFoldDB" id="A0A9R1WBQ1"/>
<evidence type="ECO:0000313" key="2">
    <source>
        <dbReference type="Proteomes" id="UP000235145"/>
    </source>
</evidence>
<accession>A0A9R1WBQ1</accession>
<dbReference type="Proteomes" id="UP000235145">
    <property type="component" value="Unassembled WGS sequence"/>
</dbReference>
<gene>
    <name evidence="1" type="ORF">LSAT_V11C200098820</name>
</gene>
<reference evidence="1 2" key="1">
    <citation type="journal article" date="2017" name="Nat. Commun.">
        <title>Genome assembly with in vitro proximity ligation data and whole-genome triplication in lettuce.</title>
        <authorList>
            <person name="Reyes-Chin-Wo S."/>
            <person name="Wang Z."/>
            <person name="Yang X."/>
            <person name="Kozik A."/>
            <person name="Arikit S."/>
            <person name="Song C."/>
            <person name="Xia L."/>
            <person name="Froenicke L."/>
            <person name="Lavelle D.O."/>
            <person name="Truco M.J."/>
            <person name="Xia R."/>
            <person name="Zhu S."/>
            <person name="Xu C."/>
            <person name="Xu H."/>
            <person name="Xu X."/>
            <person name="Cox K."/>
            <person name="Korf I."/>
            <person name="Meyers B.C."/>
            <person name="Michelmore R.W."/>
        </authorList>
    </citation>
    <scope>NUCLEOTIDE SEQUENCE [LARGE SCALE GENOMIC DNA]</scope>
    <source>
        <strain evidence="2">cv. Salinas</strain>
        <tissue evidence="1">Seedlings</tissue>
    </source>
</reference>
<protein>
    <submittedName>
        <fullName evidence="1">Uncharacterized protein</fullName>
    </submittedName>
</protein>
<comment type="caution">
    <text evidence="1">The sequence shown here is derived from an EMBL/GenBank/DDBJ whole genome shotgun (WGS) entry which is preliminary data.</text>
</comment>
<name>A0A9R1WBQ1_LACSA</name>
<dbReference type="EMBL" id="NBSK02000002">
    <property type="protein sequence ID" value="KAJ0222200.1"/>
    <property type="molecule type" value="Genomic_DNA"/>
</dbReference>
<organism evidence="1 2">
    <name type="scientific">Lactuca sativa</name>
    <name type="common">Garden lettuce</name>
    <dbReference type="NCBI Taxonomy" id="4236"/>
    <lineage>
        <taxon>Eukaryota</taxon>
        <taxon>Viridiplantae</taxon>
        <taxon>Streptophyta</taxon>
        <taxon>Embryophyta</taxon>
        <taxon>Tracheophyta</taxon>
        <taxon>Spermatophyta</taxon>
        <taxon>Magnoliopsida</taxon>
        <taxon>eudicotyledons</taxon>
        <taxon>Gunneridae</taxon>
        <taxon>Pentapetalae</taxon>
        <taxon>asterids</taxon>
        <taxon>campanulids</taxon>
        <taxon>Asterales</taxon>
        <taxon>Asteraceae</taxon>
        <taxon>Cichorioideae</taxon>
        <taxon>Cichorieae</taxon>
        <taxon>Lactucinae</taxon>
        <taxon>Lactuca</taxon>
    </lineage>
</organism>